<dbReference type="InterPro" id="IPR042533">
    <property type="entry name" value="Nucleoporin_Nup155_C_1"/>
</dbReference>
<gene>
    <name evidence="5" type="ORF">HMPREF1544_07791</name>
</gene>
<evidence type="ECO:0000313" key="6">
    <source>
        <dbReference type="Proteomes" id="UP000014254"/>
    </source>
</evidence>
<dbReference type="InterPro" id="IPR007187">
    <property type="entry name" value="Nucleoporin_Nup133/Nup155_C"/>
</dbReference>
<dbReference type="GO" id="GO:0006606">
    <property type="term" value="P:protein import into nucleus"/>
    <property type="evidence" value="ECO:0007669"/>
    <property type="project" value="TreeGrafter"/>
</dbReference>
<dbReference type="VEuPathDB" id="FungiDB:HMPREF1544_07791"/>
<evidence type="ECO:0000256" key="2">
    <source>
        <dbReference type="ARBA" id="ARBA00022448"/>
    </source>
</evidence>
<dbReference type="GO" id="GO:0006405">
    <property type="term" value="P:RNA export from nucleus"/>
    <property type="evidence" value="ECO:0007669"/>
    <property type="project" value="TreeGrafter"/>
</dbReference>
<dbReference type="OrthoDB" id="338970at2759"/>
<dbReference type="EMBL" id="KE124012">
    <property type="protein sequence ID" value="EPB85420.1"/>
    <property type="molecule type" value="Genomic_DNA"/>
</dbReference>
<evidence type="ECO:0000256" key="3">
    <source>
        <dbReference type="ARBA" id="ARBA00023242"/>
    </source>
</evidence>
<organism evidence="5 6">
    <name type="scientific">Mucor circinelloides f. circinelloides (strain 1006PhL)</name>
    <name type="common">Mucormycosis agent</name>
    <name type="synonym">Calyptromyces circinelloides</name>
    <dbReference type="NCBI Taxonomy" id="1220926"/>
    <lineage>
        <taxon>Eukaryota</taxon>
        <taxon>Fungi</taxon>
        <taxon>Fungi incertae sedis</taxon>
        <taxon>Mucoromycota</taxon>
        <taxon>Mucoromycotina</taxon>
        <taxon>Mucoromycetes</taxon>
        <taxon>Mucorales</taxon>
        <taxon>Mucorineae</taxon>
        <taxon>Mucoraceae</taxon>
        <taxon>Mucor</taxon>
    </lineage>
</organism>
<dbReference type="STRING" id="1220926.S2K000"/>
<dbReference type="Gene3D" id="1.25.40.450">
    <property type="entry name" value="Nucleoporin, helical domain, N-terminal subdomain"/>
    <property type="match status" value="1"/>
</dbReference>
<dbReference type="InterPro" id="IPR042537">
    <property type="entry name" value="Nucleoporin_Nup155_C_2"/>
</dbReference>
<dbReference type="InParanoid" id="S2K000"/>
<evidence type="ECO:0000256" key="1">
    <source>
        <dbReference type="ARBA" id="ARBA00004123"/>
    </source>
</evidence>
<dbReference type="GO" id="GO:0044611">
    <property type="term" value="C:nuclear pore inner ring"/>
    <property type="evidence" value="ECO:0007669"/>
    <property type="project" value="TreeGrafter"/>
</dbReference>
<reference evidence="6" key="1">
    <citation type="submission" date="2013-05" db="EMBL/GenBank/DDBJ databases">
        <title>The Genome sequence of Mucor circinelloides f. circinelloides 1006PhL.</title>
        <authorList>
            <consortium name="The Broad Institute Genomics Platform"/>
            <person name="Cuomo C."/>
            <person name="Earl A."/>
            <person name="Findley K."/>
            <person name="Lee S.C."/>
            <person name="Walker B."/>
            <person name="Young S."/>
            <person name="Zeng Q."/>
            <person name="Gargeya S."/>
            <person name="Fitzgerald M."/>
            <person name="Haas B."/>
            <person name="Abouelleil A."/>
            <person name="Allen A.W."/>
            <person name="Alvarado L."/>
            <person name="Arachchi H.M."/>
            <person name="Berlin A.M."/>
            <person name="Chapman S.B."/>
            <person name="Gainer-Dewar J."/>
            <person name="Goldberg J."/>
            <person name="Griggs A."/>
            <person name="Gujja S."/>
            <person name="Hansen M."/>
            <person name="Howarth C."/>
            <person name="Imamovic A."/>
            <person name="Ireland A."/>
            <person name="Larimer J."/>
            <person name="McCowan C."/>
            <person name="Murphy C."/>
            <person name="Pearson M."/>
            <person name="Poon T.W."/>
            <person name="Priest M."/>
            <person name="Roberts A."/>
            <person name="Saif S."/>
            <person name="Shea T."/>
            <person name="Sisk P."/>
            <person name="Sykes S."/>
            <person name="Wortman J."/>
            <person name="Nusbaum C."/>
            <person name="Birren B."/>
        </authorList>
    </citation>
    <scope>NUCLEOTIDE SEQUENCE [LARGE SCALE GENOMIC DNA]</scope>
    <source>
        <strain evidence="6">1006PhL</strain>
    </source>
</reference>
<comment type="subcellular location">
    <subcellularLocation>
        <location evidence="1">Nucleus</location>
    </subcellularLocation>
</comment>
<protein>
    <recommendedName>
        <fullName evidence="4">Nucleoporin Nup133/Nup155-like C-terminal domain-containing protein</fullName>
    </recommendedName>
</protein>
<dbReference type="PANTHER" id="PTHR10350:SF6">
    <property type="entry name" value="NUCLEAR PORE COMPLEX PROTEIN NUP155"/>
    <property type="match status" value="1"/>
</dbReference>
<dbReference type="Gene3D" id="1.25.40.440">
    <property type="entry name" value="Nucleoporin, helical domain, central subdomain"/>
    <property type="match status" value="1"/>
</dbReference>
<dbReference type="GO" id="GO:0017056">
    <property type="term" value="F:structural constituent of nuclear pore"/>
    <property type="evidence" value="ECO:0007669"/>
    <property type="project" value="InterPro"/>
</dbReference>
<keyword evidence="2" id="KW-0813">Transport</keyword>
<dbReference type="GO" id="GO:0000972">
    <property type="term" value="P:transcription-dependent tethering of RNA polymerase II gene DNA at nuclear periphery"/>
    <property type="evidence" value="ECO:0007669"/>
    <property type="project" value="TreeGrafter"/>
</dbReference>
<dbReference type="GO" id="GO:0036228">
    <property type="term" value="P:protein localization to nuclear inner membrane"/>
    <property type="evidence" value="ECO:0007669"/>
    <property type="project" value="TreeGrafter"/>
</dbReference>
<dbReference type="Proteomes" id="UP000014254">
    <property type="component" value="Unassembled WGS sequence"/>
</dbReference>
<name>S2K000_MUCC1</name>
<dbReference type="InterPro" id="IPR004870">
    <property type="entry name" value="Nucleoporin_Nup155"/>
</dbReference>
<dbReference type="eggNOG" id="KOG1900">
    <property type="taxonomic scope" value="Eukaryota"/>
</dbReference>
<accession>S2K000</accession>
<dbReference type="PANTHER" id="PTHR10350">
    <property type="entry name" value="NUCLEAR PORE COMPLEX PROTEIN NUP155"/>
    <property type="match status" value="1"/>
</dbReference>
<feature type="domain" description="Nucleoporin Nup133/Nup155-like C-terminal" evidence="4">
    <location>
        <begin position="22"/>
        <end position="199"/>
    </location>
</feature>
<evidence type="ECO:0000313" key="5">
    <source>
        <dbReference type="EMBL" id="EPB85420.1"/>
    </source>
</evidence>
<proteinExistence type="predicted"/>
<evidence type="ECO:0000259" key="4">
    <source>
        <dbReference type="Pfam" id="PF03177"/>
    </source>
</evidence>
<dbReference type="AlphaFoldDB" id="S2K000"/>
<keyword evidence="6" id="KW-1185">Reference proteome</keyword>
<keyword evidence="3" id="KW-0539">Nucleus</keyword>
<sequence length="211" mass="24190">MKIEGVRLSIGNDSSTFNPPTYHTGILKLALERAKKIDPQDKGAAASESITALNETTAKLLTARLDTYQHIFNALEDVLMLEKNGVPSDRVPIASHYLPAYVSKVFDTAMASDDKLFHYQLYNWFLSHGLESKLLEHETPYLIPYFEQYIPDREKSLGFMYQFCNQKHQYQEAVDCLCRLPTLPSQALDLDKRIELKSQQQMEDLFIGHFP</sequence>
<dbReference type="Pfam" id="PF03177">
    <property type="entry name" value="Nucleoporin_C"/>
    <property type="match status" value="1"/>
</dbReference>